<evidence type="ECO:0000256" key="9">
    <source>
        <dbReference type="SAM" id="MobiDB-lite"/>
    </source>
</evidence>
<evidence type="ECO:0000256" key="2">
    <source>
        <dbReference type="ARBA" id="ARBA00006454"/>
    </source>
</evidence>
<name>A0A7C8YDU9_OPUST</name>
<evidence type="ECO:0000256" key="8">
    <source>
        <dbReference type="PROSITE-ProRule" id="PRU00108"/>
    </source>
</evidence>
<dbReference type="Pfam" id="PF07526">
    <property type="entry name" value="POX"/>
    <property type="match status" value="1"/>
</dbReference>
<evidence type="ECO:0000259" key="10">
    <source>
        <dbReference type="PROSITE" id="PS50071"/>
    </source>
</evidence>
<dbReference type="FunFam" id="1.10.10.60:FF:000117">
    <property type="entry name" value="BEL1-like homeodomain protein 9"/>
    <property type="match status" value="1"/>
</dbReference>
<dbReference type="Gene3D" id="1.10.10.60">
    <property type="entry name" value="Homeodomain-like"/>
    <property type="match status" value="1"/>
</dbReference>
<dbReference type="InterPro" id="IPR050224">
    <property type="entry name" value="TALE_homeobox"/>
</dbReference>
<feature type="compositionally biased region" description="Low complexity" evidence="9">
    <location>
        <begin position="492"/>
        <end position="502"/>
    </location>
</feature>
<accession>A0A7C8YDU9</accession>
<dbReference type="InterPro" id="IPR008422">
    <property type="entry name" value="KN_HD"/>
</dbReference>
<dbReference type="Pfam" id="PF05920">
    <property type="entry name" value="Homeobox_KN"/>
    <property type="match status" value="1"/>
</dbReference>
<evidence type="ECO:0000256" key="3">
    <source>
        <dbReference type="ARBA" id="ARBA00023015"/>
    </source>
</evidence>
<dbReference type="CDD" id="cd00086">
    <property type="entry name" value="homeodomain"/>
    <property type="match status" value="1"/>
</dbReference>
<dbReference type="InterPro" id="IPR001356">
    <property type="entry name" value="HD"/>
</dbReference>
<feature type="region of interest" description="Disordered" evidence="9">
    <location>
        <begin position="473"/>
        <end position="502"/>
    </location>
</feature>
<keyword evidence="4 8" id="KW-0238">DNA-binding</keyword>
<dbReference type="InterPro" id="IPR006563">
    <property type="entry name" value="POX_dom"/>
</dbReference>
<dbReference type="PANTHER" id="PTHR11850">
    <property type="entry name" value="HOMEOBOX PROTEIN TRANSCRIPTION FACTORS"/>
    <property type="match status" value="1"/>
</dbReference>
<protein>
    <recommendedName>
        <fullName evidence="10">Homeobox domain-containing protein</fullName>
    </recommendedName>
</protein>
<dbReference type="GO" id="GO:0003677">
    <property type="term" value="F:DNA binding"/>
    <property type="evidence" value="ECO:0007669"/>
    <property type="project" value="UniProtKB-UniRule"/>
</dbReference>
<proteinExistence type="inferred from homology"/>
<evidence type="ECO:0000256" key="1">
    <source>
        <dbReference type="ARBA" id="ARBA00004123"/>
    </source>
</evidence>
<evidence type="ECO:0000256" key="5">
    <source>
        <dbReference type="ARBA" id="ARBA00023155"/>
    </source>
</evidence>
<dbReference type="InterPro" id="IPR009057">
    <property type="entry name" value="Homeodomain-like_sf"/>
</dbReference>
<feature type="region of interest" description="Disordered" evidence="9">
    <location>
        <begin position="1"/>
        <end position="37"/>
    </location>
</feature>
<dbReference type="SMART" id="SM00574">
    <property type="entry name" value="POX"/>
    <property type="match status" value="1"/>
</dbReference>
<dbReference type="SMART" id="SM00389">
    <property type="entry name" value="HOX"/>
    <property type="match status" value="1"/>
</dbReference>
<dbReference type="AlphaFoldDB" id="A0A7C8YDU9"/>
<comment type="similarity">
    <text evidence="2">Belongs to the TALE/BELL homeobox family.</text>
</comment>
<dbReference type="EMBL" id="GISG01008569">
    <property type="protein sequence ID" value="MBA4615713.1"/>
    <property type="molecule type" value="Transcribed_RNA"/>
</dbReference>
<reference evidence="11" key="2">
    <citation type="submission" date="2020-07" db="EMBL/GenBank/DDBJ databases">
        <authorList>
            <person name="Vera ALvarez R."/>
            <person name="Arias-Moreno D.M."/>
            <person name="Jimenez-Jacinto V."/>
            <person name="Jimenez-Bremont J.F."/>
            <person name="Swaminathan K."/>
            <person name="Moose S.P."/>
            <person name="Guerrero-Gonzalez M.L."/>
            <person name="Marino-Ramirez L."/>
            <person name="Landsman D."/>
            <person name="Rodriguez-Kessler M."/>
            <person name="Delgado-Sanchez P."/>
        </authorList>
    </citation>
    <scope>NUCLEOTIDE SEQUENCE</scope>
    <source>
        <tissue evidence="11">Cladode</tissue>
    </source>
</reference>
<keyword evidence="3" id="KW-0805">Transcription regulation</keyword>
<feature type="domain" description="Homeobox" evidence="10">
    <location>
        <begin position="379"/>
        <end position="442"/>
    </location>
</feature>
<dbReference type="GO" id="GO:0006355">
    <property type="term" value="P:regulation of DNA-templated transcription"/>
    <property type="evidence" value="ECO:0007669"/>
    <property type="project" value="InterPro"/>
</dbReference>
<evidence type="ECO:0000256" key="4">
    <source>
        <dbReference type="ARBA" id="ARBA00023125"/>
    </source>
</evidence>
<keyword evidence="6" id="KW-0804">Transcription</keyword>
<feature type="compositionally biased region" description="Low complexity" evidence="9">
    <location>
        <begin position="25"/>
        <end position="34"/>
    </location>
</feature>
<evidence type="ECO:0000256" key="7">
    <source>
        <dbReference type="ARBA" id="ARBA00023242"/>
    </source>
</evidence>
<evidence type="ECO:0000313" key="11">
    <source>
        <dbReference type="EMBL" id="MBA4615713.1"/>
    </source>
</evidence>
<dbReference type="PROSITE" id="PS50071">
    <property type="entry name" value="HOMEOBOX_2"/>
    <property type="match status" value="1"/>
</dbReference>
<reference evidence="11" key="1">
    <citation type="journal article" date="2013" name="J. Plant Res.">
        <title>Effect of fungi and light on seed germination of three Opuntia species from semiarid lands of central Mexico.</title>
        <authorList>
            <person name="Delgado-Sanchez P."/>
            <person name="Jimenez-Bremont J.F."/>
            <person name="Guerrero-Gonzalez Mde L."/>
            <person name="Flores J."/>
        </authorList>
    </citation>
    <scope>NUCLEOTIDE SEQUENCE</scope>
    <source>
        <tissue evidence="11">Cladode</tissue>
    </source>
</reference>
<dbReference type="SUPFAM" id="SSF46689">
    <property type="entry name" value="Homeodomain-like"/>
    <property type="match status" value="1"/>
</dbReference>
<keyword evidence="5 8" id="KW-0371">Homeobox</keyword>
<feature type="DNA-binding region" description="Homeobox" evidence="8">
    <location>
        <begin position="381"/>
        <end position="443"/>
    </location>
</feature>
<evidence type="ECO:0000256" key="6">
    <source>
        <dbReference type="ARBA" id="ARBA00023163"/>
    </source>
</evidence>
<keyword evidence="7 8" id="KW-0539">Nucleus</keyword>
<dbReference type="GO" id="GO:0005634">
    <property type="term" value="C:nucleus"/>
    <property type="evidence" value="ECO:0007669"/>
    <property type="project" value="UniProtKB-SubCell"/>
</dbReference>
<organism evidence="11">
    <name type="scientific">Opuntia streptacantha</name>
    <name type="common">Prickly pear cactus</name>
    <name type="synonym">Opuntia cardona</name>
    <dbReference type="NCBI Taxonomy" id="393608"/>
    <lineage>
        <taxon>Eukaryota</taxon>
        <taxon>Viridiplantae</taxon>
        <taxon>Streptophyta</taxon>
        <taxon>Embryophyta</taxon>
        <taxon>Tracheophyta</taxon>
        <taxon>Spermatophyta</taxon>
        <taxon>Magnoliopsida</taxon>
        <taxon>eudicotyledons</taxon>
        <taxon>Gunneridae</taxon>
        <taxon>Pentapetalae</taxon>
        <taxon>Caryophyllales</taxon>
        <taxon>Cactineae</taxon>
        <taxon>Cactaceae</taxon>
        <taxon>Opuntioideae</taxon>
        <taxon>Opuntia</taxon>
    </lineage>
</organism>
<comment type="subcellular location">
    <subcellularLocation>
        <location evidence="1 8">Nucleus</location>
    </subcellularLocation>
</comment>
<sequence>MEMSSDYMAELHVAQQSRREKLRTSSSASSAQQSEDFHHTNFHNQLTPVVLPSEMLNFTPNSGSFSSIHPTRFISASGDPPNGCDFKPFSENWDAGGAAFGGPESDYQNNLQNWENLHPSFVGDRNAHHGLSLSLSSNQICEIRRLGLKPLESESISSIVNQSVSGKGNLFQDIVGGSMRNLGPLGPFTGYATILKSSKFLKPAQQLLDEFLNAAGLKTMKGSEESESGSRAQSNGVVDCGGSKSCGSNDLSGGSGHGDQSCRPDCHEKKVKLLSMQEEVCKRQKQYHQEIQMVISAFESVPGLANATPYISRSLRTISRHFRCLKNAIADQLKYIKNALGEDLSPPAAFSRSDCTSLRLSQNFAKVKSGSFGGMGYQNHIWRPQRGLPERAVSILRAWLFDHFLHPYPTDTDKQMLASQTGLSRNQVSNWFINARVRLWKPMVEEIHMLETKGVPDTEPNSNNRKMFPIVDNRQQDSGNQHGFQPKQLECSGPSSSMQGTSSAEMTAAHLLQKHPRPETHGQQVLATSMDDGSFVGFLPCQRRGLEIGGNGAVSLTLGLRHGSETTQQQLQHQLQQQGMHFAAHIHDFSG</sequence>